<evidence type="ECO:0000313" key="5">
    <source>
        <dbReference type="EMBL" id="EQB29904.1"/>
    </source>
</evidence>
<dbReference type="RefSeq" id="WP_021320001.1">
    <property type="nucleotide sequence ID" value="NZ_AUWY01000133.1"/>
</dbReference>
<evidence type="ECO:0000313" key="6">
    <source>
        <dbReference type="Proteomes" id="UP000015523"/>
    </source>
</evidence>
<dbReference type="Pfam" id="PF25137">
    <property type="entry name" value="ADH_Fe_C"/>
    <property type="match status" value="1"/>
</dbReference>
<dbReference type="SUPFAM" id="SSF56796">
    <property type="entry name" value="Dehydroquinate synthase-like"/>
    <property type="match status" value="1"/>
</dbReference>
<evidence type="ECO:0000259" key="3">
    <source>
        <dbReference type="Pfam" id="PF00465"/>
    </source>
</evidence>
<gene>
    <name evidence="5" type="ORF">M529_22525</name>
</gene>
<dbReference type="Pfam" id="PF00465">
    <property type="entry name" value="Fe-ADH"/>
    <property type="match status" value="1"/>
</dbReference>
<feature type="domain" description="Fe-containing alcohol dehydrogenase-like C-terminal" evidence="4">
    <location>
        <begin position="180"/>
        <end position="357"/>
    </location>
</feature>
<proteinExistence type="inferred from homology"/>
<reference evidence="5 6" key="1">
    <citation type="journal article" date="2013" name="Genome Announc.">
        <title>Draft Genome Sequence of Sphingobium ummariense Strain RL-3, a Hexachlorocyclohexane-Degrading Bacterium.</title>
        <authorList>
            <person name="Kohli P."/>
            <person name="Dua A."/>
            <person name="Sangwan N."/>
            <person name="Oldach P."/>
            <person name="Khurana J.P."/>
            <person name="Lal R."/>
        </authorList>
    </citation>
    <scope>NUCLEOTIDE SEQUENCE [LARGE SCALE GENOMIC DNA]</scope>
    <source>
        <strain evidence="5 6">RL-3</strain>
    </source>
</reference>
<evidence type="ECO:0000256" key="2">
    <source>
        <dbReference type="ARBA" id="ARBA00023002"/>
    </source>
</evidence>
<dbReference type="eggNOG" id="COG1454">
    <property type="taxonomic scope" value="Bacteria"/>
</dbReference>
<comment type="similarity">
    <text evidence="1">Belongs to the iron-containing alcohol dehydrogenase family.</text>
</comment>
<dbReference type="InterPro" id="IPR039697">
    <property type="entry name" value="Alcohol_dehydrogenase_Fe"/>
</dbReference>
<dbReference type="PATRIC" id="fig|1346791.3.peg.4350"/>
<keyword evidence="2" id="KW-0560">Oxidoreductase</keyword>
<dbReference type="PANTHER" id="PTHR11496">
    <property type="entry name" value="ALCOHOL DEHYDROGENASE"/>
    <property type="match status" value="1"/>
</dbReference>
<dbReference type="PANTHER" id="PTHR11496:SF102">
    <property type="entry name" value="ALCOHOL DEHYDROGENASE 4"/>
    <property type="match status" value="1"/>
</dbReference>
<dbReference type="InterPro" id="IPR001670">
    <property type="entry name" value="ADH_Fe/GldA"/>
</dbReference>
<dbReference type="GO" id="GO:0004022">
    <property type="term" value="F:alcohol dehydrogenase (NAD+) activity"/>
    <property type="evidence" value="ECO:0007669"/>
    <property type="project" value="TreeGrafter"/>
</dbReference>
<dbReference type="Gene3D" id="1.20.1090.10">
    <property type="entry name" value="Dehydroquinate synthase-like - alpha domain"/>
    <property type="match status" value="1"/>
</dbReference>
<keyword evidence="6" id="KW-1185">Reference proteome</keyword>
<dbReference type="Gene3D" id="3.40.50.1970">
    <property type="match status" value="1"/>
</dbReference>
<organism evidence="5 6">
    <name type="scientific">Sphingobium ummariense RL-3</name>
    <dbReference type="NCBI Taxonomy" id="1346791"/>
    <lineage>
        <taxon>Bacteria</taxon>
        <taxon>Pseudomonadati</taxon>
        <taxon>Pseudomonadota</taxon>
        <taxon>Alphaproteobacteria</taxon>
        <taxon>Sphingomonadales</taxon>
        <taxon>Sphingomonadaceae</taxon>
        <taxon>Sphingobium</taxon>
    </lineage>
</organism>
<sequence length="366" mass="38399">MAGADTNLKRMTPPEISAFAYEPGPIRVICAAGAIGTLPDELARLSIAKPMVLTTPSGGRRYADLLERLKENGGILYGWAEPHSPEQVSLAALGTFHRSGCDGLVSIGGGSTTGLGKFLAAATGKPLIAIPTTLAGSDMTPVYGWKADGVKHTRIDPRAQARTVLYDANLYLGLPAGELVRSAMNCLAHLVEALYPATPNMFAADLATIGMRVLFENLPVAVRNPTSIAAREQLCYAAFLGGHLVAIAGIGLHHKICHLIGGVTDISHGDNNSVVLPHVVALNAPYLGREGAILYELFGEHPGSGLRAWAIELGAPSALALLGLREDVLPMIVDPVLAHPPANPAPLDRDVVTRLVEGIRAGKILV</sequence>
<feature type="domain" description="Alcohol dehydrogenase iron-type/glycerol dehydrogenase GldA" evidence="3">
    <location>
        <begin position="25"/>
        <end position="167"/>
    </location>
</feature>
<protein>
    <submittedName>
        <fullName evidence="5">Uncharacterized protein</fullName>
    </submittedName>
</protein>
<comment type="caution">
    <text evidence="5">The sequence shown here is derived from an EMBL/GenBank/DDBJ whole genome shotgun (WGS) entry which is preliminary data.</text>
</comment>
<name>T0K063_9SPHN</name>
<accession>T0K063</accession>
<dbReference type="EMBL" id="AUWY01000133">
    <property type="protein sequence ID" value="EQB29904.1"/>
    <property type="molecule type" value="Genomic_DNA"/>
</dbReference>
<dbReference type="GO" id="GO:0046872">
    <property type="term" value="F:metal ion binding"/>
    <property type="evidence" value="ECO:0007669"/>
    <property type="project" value="InterPro"/>
</dbReference>
<dbReference type="Proteomes" id="UP000015523">
    <property type="component" value="Unassembled WGS sequence"/>
</dbReference>
<evidence type="ECO:0000256" key="1">
    <source>
        <dbReference type="ARBA" id="ARBA00007358"/>
    </source>
</evidence>
<dbReference type="AlphaFoldDB" id="T0K063"/>
<evidence type="ECO:0000259" key="4">
    <source>
        <dbReference type="Pfam" id="PF25137"/>
    </source>
</evidence>
<dbReference type="STRING" id="1346791.M529_22525"/>
<dbReference type="InterPro" id="IPR056798">
    <property type="entry name" value="ADH_Fe_C"/>
</dbReference>